<name>X1EKW3_9ZZZZ</name>
<dbReference type="AlphaFoldDB" id="X1EKW3"/>
<proteinExistence type="predicted"/>
<gene>
    <name evidence="1" type="ORF">S01H4_61244</name>
</gene>
<protein>
    <submittedName>
        <fullName evidence="1">Uncharacterized protein</fullName>
    </submittedName>
</protein>
<accession>X1EKW3</accession>
<dbReference type="EMBL" id="BART01036273">
    <property type="protein sequence ID" value="GAH09303.1"/>
    <property type="molecule type" value="Genomic_DNA"/>
</dbReference>
<feature type="non-terminal residue" evidence="1">
    <location>
        <position position="1"/>
    </location>
</feature>
<sequence>VVNREIKKLRKAFLQKIVKLKDGLLPKLEPIFVRNNISQFLHKKEDY</sequence>
<reference evidence="1" key="1">
    <citation type="journal article" date="2014" name="Front. Microbiol.">
        <title>High frequency of phylogenetically diverse reductive dehalogenase-homologous genes in deep subseafloor sedimentary metagenomes.</title>
        <authorList>
            <person name="Kawai M."/>
            <person name="Futagami T."/>
            <person name="Toyoda A."/>
            <person name="Takaki Y."/>
            <person name="Nishi S."/>
            <person name="Hori S."/>
            <person name="Arai W."/>
            <person name="Tsubouchi T."/>
            <person name="Morono Y."/>
            <person name="Uchiyama I."/>
            <person name="Ito T."/>
            <person name="Fujiyama A."/>
            <person name="Inagaki F."/>
            <person name="Takami H."/>
        </authorList>
    </citation>
    <scope>NUCLEOTIDE SEQUENCE</scope>
    <source>
        <strain evidence="1">Expedition CK06-06</strain>
    </source>
</reference>
<organism evidence="1">
    <name type="scientific">marine sediment metagenome</name>
    <dbReference type="NCBI Taxonomy" id="412755"/>
    <lineage>
        <taxon>unclassified sequences</taxon>
        <taxon>metagenomes</taxon>
        <taxon>ecological metagenomes</taxon>
    </lineage>
</organism>
<comment type="caution">
    <text evidence="1">The sequence shown here is derived from an EMBL/GenBank/DDBJ whole genome shotgun (WGS) entry which is preliminary data.</text>
</comment>
<evidence type="ECO:0000313" key="1">
    <source>
        <dbReference type="EMBL" id="GAH09303.1"/>
    </source>
</evidence>